<dbReference type="Proteomes" id="UP000516444">
    <property type="component" value="Chromosome"/>
</dbReference>
<feature type="region of interest" description="Disordered" evidence="1">
    <location>
        <begin position="1"/>
        <end position="71"/>
    </location>
</feature>
<dbReference type="AlphaFoldDB" id="A0A7G1NRS1"/>
<evidence type="ECO:0000313" key="2">
    <source>
        <dbReference type="EMBL" id="BCL25161.1"/>
    </source>
</evidence>
<evidence type="ECO:0000313" key="3">
    <source>
        <dbReference type="Proteomes" id="UP000516444"/>
    </source>
</evidence>
<dbReference type="KEGG" id="sgm:GCM10017557_00200"/>
<evidence type="ECO:0000256" key="1">
    <source>
        <dbReference type="SAM" id="MobiDB-lite"/>
    </source>
</evidence>
<protein>
    <submittedName>
        <fullName evidence="2">Uncharacterized protein</fullName>
    </submittedName>
</protein>
<name>A0A7G1NRS1_9ACTN</name>
<gene>
    <name evidence="2" type="ORF">GCM10017557_00200</name>
</gene>
<proteinExistence type="predicted"/>
<organism evidence="2 3">
    <name type="scientific">Streptomyces aurantiacus</name>
    <dbReference type="NCBI Taxonomy" id="47760"/>
    <lineage>
        <taxon>Bacteria</taxon>
        <taxon>Bacillati</taxon>
        <taxon>Actinomycetota</taxon>
        <taxon>Actinomycetes</taxon>
        <taxon>Kitasatosporales</taxon>
        <taxon>Streptomycetaceae</taxon>
        <taxon>Streptomyces</taxon>
        <taxon>Streptomyces aurantiacus group</taxon>
    </lineage>
</organism>
<sequence length="71" mass="6797">MRPTAPKSAPRAGATCAATATGGPDGTLAAPDEGTETTLTVGSGPDLAIVPVADIEAGRPTAPAGPTASRR</sequence>
<keyword evidence="3" id="KW-1185">Reference proteome</keyword>
<reference evidence="2 3" key="1">
    <citation type="journal article" date="2014" name="Int. J. Syst. Evol. Microbiol.">
        <title>Complete genome sequence of Corynebacterium casei LMG S-19264T (=DSM 44701T), isolated from a smear-ripened cheese.</title>
        <authorList>
            <consortium name="US DOE Joint Genome Institute (JGI-PGF)"/>
            <person name="Walter F."/>
            <person name="Albersmeier A."/>
            <person name="Kalinowski J."/>
            <person name="Ruckert C."/>
        </authorList>
    </citation>
    <scope>NUCLEOTIDE SEQUENCE [LARGE SCALE GENOMIC DNA]</scope>
    <source>
        <strain evidence="2 3">JCM 4677</strain>
    </source>
</reference>
<dbReference type="EMBL" id="AP023440">
    <property type="protein sequence ID" value="BCL25161.1"/>
    <property type="molecule type" value="Genomic_DNA"/>
</dbReference>
<dbReference type="RefSeq" id="WP_055520476.1">
    <property type="nucleotide sequence ID" value="NZ_JBFAES010000003.1"/>
</dbReference>
<feature type="compositionally biased region" description="Low complexity" evidence="1">
    <location>
        <begin position="9"/>
        <end position="31"/>
    </location>
</feature>
<feature type="compositionally biased region" description="Low complexity" evidence="1">
    <location>
        <begin position="58"/>
        <end position="71"/>
    </location>
</feature>
<accession>A0A7G1NRS1</accession>